<protein>
    <submittedName>
        <fullName evidence="2">Uncharacterized protein</fullName>
    </submittedName>
</protein>
<feature type="compositionally biased region" description="Basic and acidic residues" evidence="1">
    <location>
        <begin position="138"/>
        <end position="147"/>
    </location>
</feature>
<proteinExistence type="predicted"/>
<name>A0ABR3VKR7_9PEZI</name>
<reference evidence="2 3" key="1">
    <citation type="journal article" date="2024" name="Commun. Biol.">
        <title>Comparative genomic analysis of thermophilic fungi reveals convergent evolutionary adaptations and gene losses.</title>
        <authorList>
            <person name="Steindorff A.S."/>
            <person name="Aguilar-Pontes M.V."/>
            <person name="Robinson A.J."/>
            <person name="Andreopoulos B."/>
            <person name="LaButti K."/>
            <person name="Kuo A."/>
            <person name="Mondo S."/>
            <person name="Riley R."/>
            <person name="Otillar R."/>
            <person name="Haridas S."/>
            <person name="Lipzen A."/>
            <person name="Grimwood J."/>
            <person name="Schmutz J."/>
            <person name="Clum A."/>
            <person name="Reid I.D."/>
            <person name="Moisan M.C."/>
            <person name="Butler G."/>
            <person name="Nguyen T.T.M."/>
            <person name="Dewar K."/>
            <person name="Conant G."/>
            <person name="Drula E."/>
            <person name="Henrissat B."/>
            <person name="Hansel C."/>
            <person name="Singer S."/>
            <person name="Hutchinson M.I."/>
            <person name="de Vries R.P."/>
            <person name="Natvig D.O."/>
            <person name="Powell A.J."/>
            <person name="Tsang A."/>
            <person name="Grigoriev I.V."/>
        </authorList>
    </citation>
    <scope>NUCLEOTIDE SEQUENCE [LARGE SCALE GENOMIC DNA]</scope>
    <source>
        <strain evidence="2 3">ATCC 24622</strain>
    </source>
</reference>
<feature type="region of interest" description="Disordered" evidence="1">
    <location>
        <begin position="129"/>
        <end position="184"/>
    </location>
</feature>
<gene>
    <name evidence="2" type="ORF">VTK73DRAFT_3109</name>
</gene>
<feature type="compositionally biased region" description="Polar residues" evidence="1">
    <location>
        <begin position="156"/>
        <end position="169"/>
    </location>
</feature>
<comment type="caution">
    <text evidence="2">The sequence shown here is derived from an EMBL/GenBank/DDBJ whole genome shotgun (WGS) entry which is preliminary data.</text>
</comment>
<organism evidence="2 3">
    <name type="scientific">Phialemonium thermophilum</name>
    <dbReference type="NCBI Taxonomy" id="223376"/>
    <lineage>
        <taxon>Eukaryota</taxon>
        <taxon>Fungi</taxon>
        <taxon>Dikarya</taxon>
        <taxon>Ascomycota</taxon>
        <taxon>Pezizomycotina</taxon>
        <taxon>Sordariomycetes</taxon>
        <taxon>Sordariomycetidae</taxon>
        <taxon>Cephalothecales</taxon>
        <taxon>Cephalothecaceae</taxon>
        <taxon>Phialemonium</taxon>
    </lineage>
</organism>
<dbReference type="EMBL" id="JAZHXJ010001945">
    <property type="protein sequence ID" value="KAL1842483.1"/>
    <property type="molecule type" value="Genomic_DNA"/>
</dbReference>
<evidence type="ECO:0000256" key="1">
    <source>
        <dbReference type="SAM" id="MobiDB-lite"/>
    </source>
</evidence>
<accession>A0ABR3VKR7</accession>
<evidence type="ECO:0000313" key="3">
    <source>
        <dbReference type="Proteomes" id="UP001586593"/>
    </source>
</evidence>
<evidence type="ECO:0000313" key="2">
    <source>
        <dbReference type="EMBL" id="KAL1842483.1"/>
    </source>
</evidence>
<sequence>MTTGPAVAMCTSSTLVRLFPWRLAGSLAARKLEVRPSRTSMALRMLAAGMVTAQQAWLRRSGMAMALDHGHRTGAALLCAIVDAGSWYLGSSAPLVPHAHGDTTPSNLAVYAHQPRYGSAIIPVSTFQSRSNKGRMLRSPDRSRTEESESLLTSSPVKSGNLTRDNGTTAGAVKVPKTGPSPKW</sequence>
<keyword evidence="3" id="KW-1185">Reference proteome</keyword>
<dbReference type="Proteomes" id="UP001586593">
    <property type="component" value="Unassembled WGS sequence"/>
</dbReference>